<evidence type="ECO:0000313" key="2">
    <source>
        <dbReference type="Proteomes" id="UP000233837"/>
    </source>
</evidence>
<reference evidence="1 2" key="1">
    <citation type="journal article" date="2016" name="Sci. Rep.">
        <title>The Dendrobium catenatum Lindl. genome sequence provides insights into polysaccharide synthase, floral development and adaptive evolution.</title>
        <authorList>
            <person name="Zhang G.Q."/>
            <person name="Xu Q."/>
            <person name="Bian C."/>
            <person name="Tsai W.C."/>
            <person name="Yeh C.M."/>
            <person name="Liu K.W."/>
            <person name="Yoshida K."/>
            <person name="Zhang L.S."/>
            <person name="Chang S.B."/>
            <person name="Chen F."/>
            <person name="Shi Y."/>
            <person name="Su Y.Y."/>
            <person name="Zhang Y.Q."/>
            <person name="Chen L.J."/>
            <person name="Yin Y."/>
            <person name="Lin M."/>
            <person name="Huang H."/>
            <person name="Deng H."/>
            <person name="Wang Z.W."/>
            <person name="Zhu S.L."/>
            <person name="Zhao X."/>
            <person name="Deng C."/>
            <person name="Niu S.C."/>
            <person name="Huang J."/>
            <person name="Wang M."/>
            <person name="Liu G.H."/>
            <person name="Yang H.J."/>
            <person name="Xiao X.J."/>
            <person name="Hsiao Y.Y."/>
            <person name="Wu W.L."/>
            <person name="Chen Y.Y."/>
            <person name="Mitsuda N."/>
            <person name="Ohme-Takagi M."/>
            <person name="Luo Y.B."/>
            <person name="Van de Peer Y."/>
            <person name="Liu Z.J."/>
        </authorList>
    </citation>
    <scope>NUCLEOTIDE SEQUENCE [LARGE SCALE GENOMIC DNA]</scope>
    <source>
        <tissue evidence="1">The whole plant</tissue>
    </source>
</reference>
<keyword evidence="2" id="KW-1185">Reference proteome</keyword>
<dbReference type="EMBL" id="KZ502052">
    <property type="protein sequence ID" value="PKU84417.1"/>
    <property type="molecule type" value="Genomic_DNA"/>
</dbReference>
<protein>
    <submittedName>
        <fullName evidence="1">Uncharacterized protein</fullName>
    </submittedName>
</protein>
<organism evidence="1 2">
    <name type="scientific">Dendrobium catenatum</name>
    <dbReference type="NCBI Taxonomy" id="906689"/>
    <lineage>
        <taxon>Eukaryota</taxon>
        <taxon>Viridiplantae</taxon>
        <taxon>Streptophyta</taxon>
        <taxon>Embryophyta</taxon>
        <taxon>Tracheophyta</taxon>
        <taxon>Spermatophyta</taxon>
        <taxon>Magnoliopsida</taxon>
        <taxon>Liliopsida</taxon>
        <taxon>Asparagales</taxon>
        <taxon>Orchidaceae</taxon>
        <taxon>Epidendroideae</taxon>
        <taxon>Malaxideae</taxon>
        <taxon>Dendrobiinae</taxon>
        <taxon>Dendrobium</taxon>
    </lineage>
</organism>
<reference evidence="1 2" key="2">
    <citation type="journal article" date="2017" name="Nature">
        <title>The Apostasia genome and the evolution of orchids.</title>
        <authorList>
            <person name="Zhang G.Q."/>
            <person name="Liu K.W."/>
            <person name="Li Z."/>
            <person name="Lohaus R."/>
            <person name="Hsiao Y.Y."/>
            <person name="Niu S.C."/>
            <person name="Wang J.Y."/>
            <person name="Lin Y.C."/>
            <person name="Xu Q."/>
            <person name="Chen L.J."/>
            <person name="Yoshida K."/>
            <person name="Fujiwara S."/>
            <person name="Wang Z.W."/>
            <person name="Zhang Y.Q."/>
            <person name="Mitsuda N."/>
            <person name="Wang M."/>
            <person name="Liu G.H."/>
            <person name="Pecoraro L."/>
            <person name="Huang H.X."/>
            <person name="Xiao X.J."/>
            <person name="Lin M."/>
            <person name="Wu X.Y."/>
            <person name="Wu W.L."/>
            <person name="Chen Y.Y."/>
            <person name="Chang S.B."/>
            <person name="Sakamoto S."/>
            <person name="Ohme-Takagi M."/>
            <person name="Yagi M."/>
            <person name="Zeng S.J."/>
            <person name="Shen C.Y."/>
            <person name="Yeh C.M."/>
            <person name="Luo Y.B."/>
            <person name="Tsai W.C."/>
            <person name="Van de Peer Y."/>
            <person name="Liu Z.J."/>
        </authorList>
    </citation>
    <scope>NUCLEOTIDE SEQUENCE [LARGE SCALE GENOMIC DNA]</scope>
    <source>
        <tissue evidence="1">The whole plant</tissue>
    </source>
</reference>
<dbReference type="Proteomes" id="UP000233837">
    <property type="component" value="Unassembled WGS sequence"/>
</dbReference>
<sequence>MLFYKDFQSDIACHYCNTPRFKPKSITKRKLKEVPANRLFYLPIISRLQQLYA</sequence>
<gene>
    <name evidence="1" type="ORF">MA16_Dca002930</name>
</gene>
<name>A0A2I0X912_9ASPA</name>
<dbReference type="AlphaFoldDB" id="A0A2I0X912"/>
<accession>A0A2I0X912</accession>
<evidence type="ECO:0000313" key="1">
    <source>
        <dbReference type="EMBL" id="PKU84417.1"/>
    </source>
</evidence>
<proteinExistence type="predicted"/>